<dbReference type="GeneTree" id="ENSGT00520000057703"/>
<keyword evidence="8" id="KW-1185">Reference proteome</keyword>
<evidence type="ECO:0000313" key="7">
    <source>
        <dbReference type="Ensembl" id="ENSMSIP00000034439.1"/>
    </source>
</evidence>
<dbReference type="GO" id="GO:0005615">
    <property type="term" value="C:extracellular space"/>
    <property type="evidence" value="ECO:0007669"/>
    <property type="project" value="TreeGrafter"/>
</dbReference>
<evidence type="ECO:0000256" key="4">
    <source>
        <dbReference type="ARBA" id="ARBA00022729"/>
    </source>
</evidence>
<name>A0A8C6IE44_MUSSI</name>
<organism evidence="7 8">
    <name type="scientific">Mus spicilegus</name>
    <name type="common">Mound-building mouse</name>
    <dbReference type="NCBI Taxonomy" id="10103"/>
    <lineage>
        <taxon>Eukaryota</taxon>
        <taxon>Metazoa</taxon>
        <taxon>Chordata</taxon>
        <taxon>Craniata</taxon>
        <taxon>Vertebrata</taxon>
        <taxon>Euteleostomi</taxon>
        <taxon>Mammalia</taxon>
        <taxon>Eutheria</taxon>
        <taxon>Euarchontoglires</taxon>
        <taxon>Glires</taxon>
        <taxon>Rodentia</taxon>
        <taxon>Myomorpha</taxon>
        <taxon>Muroidea</taxon>
        <taxon>Muridae</taxon>
        <taxon>Murinae</taxon>
        <taxon>Mus</taxon>
        <taxon>Mus</taxon>
    </lineage>
</organism>
<evidence type="ECO:0000256" key="6">
    <source>
        <dbReference type="SAM" id="SignalP"/>
    </source>
</evidence>
<keyword evidence="4 6" id="KW-0732">Signal</keyword>
<feature type="compositionally biased region" description="Low complexity" evidence="5">
    <location>
        <begin position="70"/>
        <end position="100"/>
    </location>
</feature>
<reference evidence="7" key="1">
    <citation type="submission" date="2025-08" db="UniProtKB">
        <authorList>
            <consortium name="Ensembl"/>
        </authorList>
    </citation>
    <scope>IDENTIFICATION</scope>
</reference>
<evidence type="ECO:0000256" key="3">
    <source>
        <dbReference type="ARBA" id="ARBA00022525"/>
    </source>
</evidence>
<comment type="similarity">
    <text evidence="2">Belongs to the SVP2/SVP5/SVP6 family.</text>
</comment>
<dbReference type="PANTHER" id="PTHR17498:SF2">
    <property type="entry name" value="SEMINAL VESICLE SECRETORY PROTEIN 4"/>
    <property type="match status" value="1"/>
</dbReference>
<comment type="subcellular location">
    <subcellularLocation>
        <location evidence="1">Secreted</location>
        <location evidence="1">Extracellular space</location>
    </subcellularLocation>
</comment>
<sequence>MNSTSLFLFSLLLLLVTGAIGKKTKEKFLQSEETVRESFSTGSRGHMSRSSEPEVFVRPQVSIGDEASEEMSSSSSSSSSRRSRIISSSSGGSNMEGESSYSKRKKSRFSQDALE</sequence>
<feature type="region of interest" description="Disordered" evidence="5">
    <location>
        <begin position="31"/>
        <end position="115"/>
    </location>
</feature>
<evidence type="ECO:0000256" key="1">
    <source>
        <dbReference type="ARBA" id="ARBA00004239"/>
    </source>
</evidence>
<dbReference type="InterPro" id="IPR035409">
    <property type="entry name" value="Svs4/5/6"/>
</dbReference>
<reference evidence="7" key="2">
    <citation type="submission" date="2025-09" db="UniProtKB">
        <authorList>
            <consortium name="Ensembl"/>
        </authorList>
    </citation>
    <scope>IDENTIFICATION</scope>
</reference>
<keyword evidence="3" id="KW-0964">Secreted</keyword>
<feature type="chain" id="PRO_5034649070" evidence="6">
    <location>
        <begin position="22"/>
        <end position="115"/>
    </location>
</feature>
<proteinExistence type="inferred from homology"/>
<dbReference type="Pfam" id="PF17381">
    <property type="entry name" value="Svs_4_5_6"/>
    <property type="match status" value="1"/>
</dbReference>
<accession>A0A8C6IE44</accession>
<evidence type="ECO:0000313" key="8">
    <source>
        <dbReference type="Proteomes" id="UP000694415"/>
    </source>
</evidence>
<protein>
    <submittedName>
        <fullName evidence="7">Seminal vesicle secretory protein 4</fullName>
    </submittedName>
</protein>
<dbReference type="Ensembl" id="ENSMSIT00000043399.1">
    <property type="protein sequence ID" value="ENSMSIP00000034439.1"/>
    <property type="gene ID" value="ENSMSIG00000028725.1"/>
</dbReference>
<feature type="signal peptide" evidence="6">
    <location>
        <begin position="1"/>
        <end position="21"/>
    </location>
</feature>
<dbReference type="PANTHER" id="PTHR17498">
    <property type="entry name" value="SEMINAL VESICLE SECRETORY PROTEIN 6-RELATED"/>
    <property type="match status" value="1"/>
</dbReference>
<dbReference type="Proteomes" id="UP000694415">
    <property type="component" value="Unplaced"/>
</dbReference>
<evidence type="ECO:0000256" key="2">
    <source>
        <dbReference type="ARBA" id="ARBA00010238"/>
    </source>
</evidence>
<evidence type="ECO:0000256" key="5">
    <source>
        <dbReference type="SAM" id="MobiDB-lite"/>
    </source>
</evidence>
<dbReference type="AlphaFoldDB" id="A0A8C6IE44"/>